<reference evidence="7 8" key="1">
    <citation type="submission" date="2016-02" db="EMBL/GenBank/DDBJ databases">
        <authorList>
            <person name="Wen L."/>
            <person name="He K."/>
            <person name="Yang H."/>
        </authorList>
    </citation>
    <scope>NUCLEOTIDE SEQUENCE [LARGE SCALE GENOMIC DNA]</scope>
    <source>
        <strain evidence="7 8">CZ1127</strain>
    </source>
</reference>
<evidence type="ECO:0000256" key="6">
    <source>
        <dbReference type="SAM" id="Phobius"/>
    </source>
</evidence>
<dbReference type="AlphaFoldDB" id="A0A1B1Y3G3"/>
<dbReference type="STRING" id="1790137.AXE80_02795"/>
<feature type="transmembrane region" description="Helical" evidence="6">
    <location>
        <begin position="152"/>
        <end position="171"/>
    </location>
</feature>
<feature type="transmembrane region" description="Helical" evidence="6">
    <location>
        <begin position="12"/>
        <end position="33"/>
    </location>
</feature>
<evidence type="ECO:0000256" key="5">
    <source>
        <dbReference type="ARBA" id="ARBA00023136"/>
    </source>
</evidence>
<gene>
    <name evidence="7" type="ORF">AXE80_02795</name>
</gene>
<dbReference type="PANTHER" id="PTHR30250">
    <property type="entry name" value="PST FAMILY PREDICTED COLANIC ACID TRANSPORTER"/>
    <property type="match status" value="1"/>
</dbReference>
<evidence type="ECO:0000313" key="8">
    <source>
        <dbReference type="Proteomes" id="UP000092967"/>
    </source>
</evidence>
<dbReference type="InterPro" id="IPR050833">
    <property type="entry name" value="Poly_Biosynth_Transport"/>
</dbReference>
<keyword evidence="8" id="KW-1185">Reference proteome</keyword>
<feature type="transmembrane region" description="Helical" evidence="6">
    <location>
        <begin position="39"/>
        <end position="64"/>
    </location>
</feature>
<dbReference type="InterPro" id="IPR002797">
    <property type="entry name" value="Polysacc_synth"/>
</dbReference>
<feature type="transmembrane region" description="Helical" evidence="6">
    <location>
        <begin position="177"/>
        <end position="199"/>
    </location>
</feature>
<feature type="transmembrane region" description="Helical" evidence="6">
    <location>
        <begin position="220"/>
        <end position="241"/>
    </location>
</feature>
<dbReference type="EMBL" id="CP014224">
    <property type="protein sequence ID" value="ANW95278.1"/>
    <property type="molecule type" value="Genomic_DNA"/>
</dbReference>
<accession>A0A1B1Y3G3</accession>
<keyword evidence="7" id="KW-0413">Isomerase</keyword>
<sequence>MGIVLKESYKNTVTLLIAILVGAINTLFLYVYFLDTEYYGLVTFLLSTAFILKPLMALGVNYSVVKFFSSFTNKEEIDKFLSSALWFPLLLVIPLGVICAFFYDAISESLSKENPLVKNYTYLIFLVALATAYFEIFYAWARVQLKSVFGNILKELFVRLAATVLLFAVYFKWINSHQFVLCLTAAYFLQMFIMMWFALKLYRPHFSFGVPSNFKEIVKYSLYIILAGSAATILLDIDKFMIPQKEAIEQVAFYAVAVYIGTVIEIPGRAMSQIVQPLTAKAINEKNDDEVLGLYRKTAITLLLASGLIFVLVNANLASIYAFLPQKYTGGFWVVLMISTAKLYHMFLGNNGAIISNSKHYKVLLPYGLGMAVSVIFLNNWLIDFMGINGAALATLIVVLIFNTIKLWYVKSKFNIQPTTIKTWIALFSIFLLTYIGVMFNFKFHPIINILIESILLGVIYLFVVIHFQLSTDITAVYHQIKLKLKKYFFLG</sequence>
<dbReference type="KEGG" id="wfu:AXE80_02795"/>
<feature type="transmembrane region" description="Helical" evidence="6">
    <location>
        <begin position="446"/>
        <end position="466"/>
    </location>
</feature>
<dbReference type="PANTHER" id="PTHR30250:SF11">
    <property type="entry name" value="O-ANTIGEN TRANSPORTER-RELATED"/>
    <property type="match status" value="1"/>
</dbReference>
<feature type="transmembrane region" description="Helical" evidence="6">
    <location>
        <begin position="421"/>
        <end position="440"/>
    </location>
</feature>
<feature type="transmembrane region" description="Helical" evidence="6">
    <location>
        <begin position="388"/>
        <end position="409"/>
    </location>
</feature>
<dbReference type="Proteomes" id="UP000092967">
    <property type="component" value="Chromosome"/>
</dbReference>
<dbReference type="GO" id="GO:0016853">
    <property type="term" value="F:isomerase activity"/>
    <property type="evidence" value="ECO:0007669"/>
    <property type="project" value="UniProtKB-KW"/>
</dbReference>
<feature type="transmembrane region" description="Helical" evidence="6">
    <location>
        <begin position="330"/>
        <end position="349"/>
    </location>
</feature>
<feature type="transmembrane region" description="Helical" evidence="6">
    <location>
        <begin position="123"/>
        <end position="140"/>
    </location>
</feature>
<dbReference type="Pfam" id="PF01943">
    <property type="entry name" value="Polysacc_synt"/>
    <property type="match status" value="1"/>
</dbReference>
<evidence type="ECO:0000256" key="3">
    <source>
        <dbReference type="ARBA" id="ARBA00022692"/>
    </source>
</evidence>
<keyword evidence="5 6" id="KW-0472">Membrane</keyword>
<keyword evidence="2" id="KW-1003">Cell membrane</keyword>
<comment type="subcellular location">
    <subcellularLocation>
        <location evidence="1">Cell membrane</location>
        <topology evidence="1">Multi-pass membrane protein</topology>
    </subcellularLocation>
</comment>
<dbReference type="RefSeq" id="WP_068824381.1">
    <property type="nucleotide sequence ID" value="NZ_CP014224.1"/>
</dbReference>
<proteinExistence type="predicted"/>
<feature type="transmembrane region" description="Helical" evidence="6">
    <location>
        <begin position="361"/>
        <end position="382"/>
    </location>
</feature>
<feature type="transmembrane region" description="Helical" evidence="6">
    <location>
        <begin position="302"/>
        <end position="324"/>
    </location>
</feature>
<protein>
    <submittedName>
        <fullName evidence="7">Sugar isomerase</fullName>
    </submittedName>
</protein>
<dbReference type="GO" id="GO:0005886">
    <property type="term" value="C:plasma membrane"/>
    <property type="evidence" value="ECO:0007669"/>
    <property type="project" value="UniProtKB-SubCell"/>
</dbReference>
<keyword evidence="3 6" id="KW-0812">Transmembrane</keyword>
<evidence type="ECO:0000313" key="7">
    <source>
        <dbReference type="EMBL" id="ANW95278.1"/>
    </source>
</evidence>
<feature type="transmembrane region" description="Helical" evidence="6">
    <location>
        <begin position="247"/>
        <end position="266"/>
    </location>
</feature>
<keyword evidence="4 6" id="KW-1133">Transmembrane helix</keyword>
<organism evidence="7 8">
    <name type="scientific">Wenyingzhuangia fucanilytica</name>
    <dbReference type="NCBI Taxonomy" id="1790137"/>
    <lineage>
        <taxon>Bacteria</taxon>
        <taxon>Pseudomonadati</taxon>
        <taxon>Bacteroidota</taxon>
        <taxon>Flavobacteriia</taxon>
        <taxon>Flavobacteriales</taxon>
        <taxon>Flavobacteriaceae</taxon>
        <taxon>Wenyingzhuangia</taxon>
    </lineage>
</organism>
<evidence type="ECO:0000256" key="1">
    <source>
        <dbReference type="ARBA" id="ARBA00004651"/>
    </source>
</evidence>
<evidence type="ECO:0000256" key="4">
    <source>
        <dbReference type="ARBA" id="ARBA00022989"/>
    </source>
</evidence>
<dbReference type="OrthoDB" id="88014at2"/>
<name>A0A1B1Y3G3_9FLAO</name>
<evidence type="ECO:0000256" key="2">
    <source>
        <dbReference type="ARBA" id="ARBA00022475"/>
    </source>
</evidence>
<feature type="transmembrane region" description="Helical" evidence="6">
    <location>
        <begin position="85"/>
        <end position="103"/>
    </location>
</feature>